<organism evidence="1 2">
    <name type="scientific">Stephania cephalantha</name>
    <dbReference type="NCBI Taxonomy" id="152367"/>
    <lineage>
        <taxon>Eukaryota</taxon>
        <taxon>Viridiplantae</taxon>
        <taxon>Streptophyta</taxon>
        <taxon>Embryophyta</taxon>
        <taxon>Tracheophyta</taxon>
        <taxon>Spermatophyta</taxon>
        <taxon>Magnoliopsida</taxon>
        <taxon>Ranunculales</taxon>
        <taxon>Menispermaceae</taxon>
        <taxon>Menispermoideae</taxon>
        <taxon>Cissampelideae</taxon>
        <taxon>Stephania</taxon>
    </lineage>
</organism>
<reference evidence="1 2" key="1">
    <citation type="submission" date="2024-01" db="EMBL/GenBank/DDBJ databases">
        <title>Genome assemblies of Stephania.</title>
        <authorList>
            <person name="Yang L."/>
        </authorList>
    </citation>
    <scope>NUCLEOTIDE SEQUENCE [LARGE SCALE GENOMIC DNA]</scope>
    <source>
        <strain evidence="1">JXDWG</strain>
        <tissue evidence="1">Leaf</tissue>
    </source>
</reference>
<dbReference type="EMBL" id="JBBNAG010000003">
    <property type="protein sequence ID" value="KAK9148041.1"/>
    <property type="molecule type" value="Genomic_DNA"/>
</dbReference>
<proteinExistence type="predicted"/>
<evidence type="ECO:0000313" key="2">
    <source>
        <dbReference type="Proteomes" id="UP001419268"/>
    </source>
</evidence>
<dbReference type="AlphaFoldDB" id="A0AAP0K8N0"/>
<accession>A0AAP0K8N0</accession>
<comment type="caution">
    <text evidence="1">The sequence shown here is derived from an EMBL/GenBank/DDBJ whole genome shotgun (WGS) entry which is preliminary data.</text>
</comment>
<evidence type="ECO:0000313" key="1">
    <source>
        <dbReference type="EMBL" id="KAK9148041.1"/>
    </source>
</evidence>
<gene>
    <name evidence="1" type="ORF">Scep_006798</name>
</gene>
<protein>
    <submittedName>
        <fullName evidence="1">Uncharacterized protein</fullName>
    </submittedName>
</protein>
<sequence>MEKALENIEIASAWQDNLCLFLDSMNAVSLVHGTGTSSDHERLAQRVCQRGSQLGATTGVVPLLKTLIVAPSIPHQNPKPNPSYLPLYLFLSTPSCCCCCYPAVHRRSSSSTPPQCCSQPHPALSIPMSRSAGVVATRRYADITIRTQKRASKCPETRASVLVVSQLGVNTPNTSTSGKIKHTPVSISHQKVIIIHLLKTVDRDQLQEMQERLGRME</sequence>
<dbReference type="Proteomes" id="UP001419268">
    <property type="component" value="Unassembled WGS sequence"/>
</dbReference>
<keyword evidence="2" id="KW-1185">Reference proteome</keyword>
<name>A0AAP0K8N0_9MAGN</name>